<dbReference type="InterPro" id="IPR021218">
    <property type="entry name" value="DUF2784"/>
</dbReference>
<dbReference type="EMBL" id="JBHTHU010000002">
    <property type="protein sequence ID" value="MFD0749322.1"/>
    <property type="molecule type" value="Genomic_DNA"/>
</dbReference>
<keyword evidence="3" id="KW-1185">Reference proteome</keyword>
<dbReference type="Proteomes" id="UP001596958">
    <property type="component" value="Unassembled WGS sequence"/>
</dbReference>
<accession>A0ABW2YVI1</accession>
<dbReference type="RefSeq" id="WP_377097585.1">
    <property type="nucleotide sequence ID" value="NZ_JBHTHU010000002.1"/>
</dbReference>
<organism evidence="2 3">
    <name type="scientific">Mucilaginibacter calamicampi</name>
    <dbReference type="NCBI Taxonomy" id="1302352"/>
    <lineage>
        <taxon>Bacteria</taxon>
        <taxon>Pseudomonadati</taxon>
        <taxon>Bacteroidota</taxon>
        <taxon>Sphingobacteriia</taxon>
        <taxon>Sphingobacteriales</taxon>
        <taxon>Sphingobacteriaceae</taxon>
        <taxon>Mucilaginibacter</taxon>
    </lineage>
</organism>
<feature type="transmembrane region" description="Helical" evidence="1">
    <location>
        <begin position="6"/>
        <end position="28"/>
    </location>
</feature>
<reference evidence="3" key="1">
    <citation type="journal article" date="2019" name="Int. J. Syst. Evol. Microbiol.">
        <title>The Global Catalogue of Microorganisms (GCM) 10K type strain sequencing project: providing services to taxonomists for standard genome sequencing and annotation.</title>
        <authorList>
            <consortium name="The Broad Institute Genomics Platform"/>
            <consortium name="The Broad Institute Genome Sequencing Center for Infectious Disease"/>
            <person name="Wu L."/>
            <person name="Ma J."/>
        </authorList>
    </citation>
    <scope>NUCLEOTIDE SEQUENCE [LARGE SCALE GENOMIC DNA]</scope>
    <source>
        <strain evidence="3">CCUG 63418</strain>
    </source>
</reference>
<proteinExistence type="predicted"/>
<gene>
    <name evidence="2" type="ORF">ACFQZS_04155</name>
</gene>
<dbReference type="Pfam" id="PF10861">
    <property type="entry name" value="DUF2784"/>
    <property type="match status" value="1"/>
</dbReference>
<keyword evidence="1" id="KW-0812">Transmembrane</keyword>
<evidence type="ECO:0000313" key="3">
    <source>
        <dbReference type="Proteomes" id="UP001596958"/>
    </source>
</evidence>
<evidence type="ECO:0000256" key="1">
    <source>
        <dbReference type="SAM" id="Phobius"/>
    </source>
</evidence>
<keyword evidence="1" id="KW-0472">Membrane</keyword>
<feature type="transmembrane region" description="Helical" evidence="1">
    <location>
        <begin position="35"/>
        <end position="55"/>
    </location>
</feature>
<protein>
    <submittedName>
        <fullName evidence="2">DUF2784 domain-containing protein</fullName>
    </submittedName>
</protein>
<evidence type="ECO:0000313" key="2">
    <source>
        <dbReference type="EMBL" id="MFD0749322.1"/>
    </source>
</evidence>
<keyword evidence="1" id="KW-1133">Transmembrane helix</keyword>
<comment type="caution">
    <text evidence="2">The sequence shown here is derived from an EMBL/GenBank/DDBJ whole genome shotgun (WGS) entry which is preliminary data.</text>
</comment>
<sequence>MIGLQLLDIFLTIFHIIIVGFNLFGWIWKKTRMANFIVIMITASCWFILGIWYGIGYCPVTDWQWQVKEKLGERNLPNSFIKYWADKLTGSDVNTQFIDILIAVSFAAAVIISVYLNFFARRKKRA</sequence>
<name>A0ABW2YVI1_9SPHI</name>
<feature type="transmembrane region" description="Helical" evidence="1">
    <location>
        <begin position="97"/>
        <end position="120"/>
    </location>
</feature>